<keyword evidence="3" id="KW-1185">Reference proteome</keyword>
<evidence type="ECO:0000313" key="3">
    <source>
        <dbReference type="Proteomes" id="UP001323405"/>
    </source>
</evidence>
<dbReference type="InterPro" id="IPR010730">
    <property type="entry name" value="HET"/>
</dbReference>
<dbReference type="EMBL" id="JAFFHA010000008">
    <property type="protein sequence ID" value="KAK4651461.1"/>
    <property type="molecule type" value="Genomic_DNA"/>
</dbReference>
<dbReference type="PANTHER" id="PTHR33112:SF16">
    <property type="entry name" value="HETEROKARYON INCOMPATIBILITY DOMAIN-CONTAINING PROTEIN"/>
    <property type="match status" value="1"/>
</dbReference>
<dbReference type="PANTHER" id="PTHR33112">
    <property type="entry name" value="DOMAIN PROTEIN, PUTATIVE-RELATED"/>
    <property type="match status" value="1"/>
</dbReference>
<evidence type="ECO:0000313" key="2">
    <source>
        <dbReference type="EMBL" id="KAK4651461.1"/>
    </source>
</evidence>
<gene>
    <name evidence="2" type="ORF">QC762_603480</name>
</gene>
<protein>
    <recommendedName>
        <fullName evidence="1">Heterokaryon incompatibility domain-containing protein</fullName>
    </recommendedName>
</protein>
<organism evidence="2 3">
    <name type="scientific">Podospora pseudocomata</name>
    <dbReference type="NCBI Taxonomy" id="2093779"/>
    <lineage>
        <taxon>Eukaryota</taxon>
        <taxon>Fungi</taxon>
        <taxon>Dikarya</taxon>
        <taxon>Ascomycota</taxon>
        <taxon>Pezizomycotina</taxon>
        <taxon>Sordariomycetes</taxon>
        <taxon>Sordariomycetidae</taxon>
        <taxon>Sordariales</taxon>
        <taxon>Podosporaceae</taxon>
        <taxon>Podospora</taxon>
    </lineage>
</organism>
<dbReference type="Proteomes" id="UP001323405">
    <property type="component" value="Unassembled WGS sequence"/>
</dbReference>
<proteinExistence type="predicted"/>
<dbReference type="GeneID" id="87911945"/>
<sequence length="732" mass="80955">MARLLSCFGCFPCFRSQPPVTTELGPVQDSGKTNPLIANSVHNSLTVSRQSPASSSLESHQDAMSATQSPDLAEEHVLCTACHSAASNSDLLPTLKKGTENFRSYASLSELKLSSLSGCHLCSLLFGVLRGSDIGSGSVQVSLFVSRSGGAWLKVGILNPGETREKIMGELSVFRNLEGRLDNPPEPASPFMFPDPSIYRNARLSKSLSHDVSAALAREWLRQCVTSHKDCALAANLGTSNHGYPTRLIQVTGDENLNLRLVLTENFSKSKPPYLTLSHCWGAAKILRLLLDNLADFQHQIPFNQLPPTFREAARVTRQLGHTHIWIDSLCIIQDSKADWRDESKIMGDIYANSVCTISALTALSSVQGCFAEKSPDGKENTPRNPLAFRICHLPHGLHVDCHQRLDTFLQIDRSPLPLHTRAWVLQERILGPRTVYYGTWGLAWECVECLATESKPWGEVGRFSPKADFLRECIRASSSSSSGGDSSTALFSAWRAVRAAYTGCQLTYFDDRLVAVSSLIQRIERLTSWKNLWGMWEDKLLDELLWFTDAPSDRPHTREYLAPTWSWAGLEGRVFEEMALMPRVGPSGEDLLPEWIGKVVETGMDEKGRGYVRLRGAVKRVMRRRDGSGGGLVDRDRGGDHAVASWAADTVEDSKRPLGIITGQQEGLCCLLLARNADENPDQVLDLGLVIRQNASGEAVRIGRFWQARGDTRPLFPAEIRESDMEDVLVI</sequence>
<name>A0ABR0G733_9PEZI</name>
<accession>A0ABR0G733</accession>
<feature type="domain" description="Heterokaryon incompatibility" evidence="1">
    <location>
        <begin position="274"/>
        <end position="428"/>
    </location>
</feature>
<dbReference type="RefSeq" id="XP_062740436.1">
    <property type="nucleotide sequence ID" value="XM_062892038.1"/>
</dbReference>
<evidence type="ECO:0000259" key="1">
    <source>
        <dbReference type="Pfam" id="PF06985"/>
    </source>
</evidence>
<dbReference type="Pfam" id="PF06985">
    <property type="entry name" value="HET"/>
    <property type="match status" value="1"/>
</dbReference>
<comment type="caution">
    <text evidence="2">The sequence shown here is derived from an EMBL/GenBank/DDBJ whole genome shotgun (WGS) entry which is preliminary data.</text>
</comment>
<reference evidence="2 3" key="1">
    <citation type="journal article" date="2023" name="bioRxiv">
        <title>High-quality genome assemblies of four members of thePodospora anserinaspecies complex.</title>
        <authorList>
            <person name="Ament-Velasquez S.L."/>
            <person name="Vogan A.A."/>
            <person name="Wallerman O."/>
            <person name="Hartmann F."/>
            <person name="Gautier V."/>
            <person name="Silar P."/>
            <person name="Giraud T."/>
            <person name="Johannesson H."/>
        </authorList>
    </citation>
    <scope>NUCLEOTIDE SEQUENCE [LARGE SCALE GENOMIC DNA]</scope>
    <source>
        <strain evidence="2 3">CBS 415.72m</strain>
    </source>
</reference>